<evidence type="ECO:0000313" key="2">
    <source>
        <dbReference type="EMBL" id="EAY23176.1"/>
    </source>
</evidence>
<dbReference type="EMBL" id="DS113179">
    <property type="protein sequence ID" value="EAY23176.1"/>
    <property type="molecule type" value="Genomic_DNA"/>
</dbReference>
<dbReference type="KEGG" id="tva:5468745"/>
<dbReference type="VEuPathDB" id="TrichDB:TVAG_184820"/>
<sequence>MEEKINIDTVGNTSGDVYALNKLIQNMIVTIRKQQTCYNQVYEKALQHKADNTTCHLQNCGLIFTVPPSVYDWSTLEQKIKNLQPKIRQAKEERDQRQIANDIAIENIKSEIDYLRQEINSIQKNLSIKPMHSTPGKRRLHDIPEVQNQSLPF</sequence>
<reference evidence="2" key="1">
    <citation type="submission" date="2006-10" db="EMBL/GenBank/DDBJ databases">
        <authorList>
            <person name="Amadeo P."/>
            <person name="Zhao Q."/>
            <person name="Wortman J."/>
            <person name="Fraser-Liggett C."/>
            <person name="Carlton J."/>
        </authorList>
    </citation>
    <scope>NUCLEOTIDE SEQUENCE</scope>
    <source>
        <strain evidence="2">G3</strain>
    </source>
</reference>
<evidence type="ECO:0000256" key="1">
    <source>
        <dbReference type="SAM" id="MobiDB-lite"/>
    </source>
</evidence>
<dbReference type="InParanoid" id="A2D8C7"/>
<reference evidence="2" key="2">
    <citation type="journal article" date="2007" name="Science">
        <title>Draft genome sequence of the sexually transmitted pathogen Trichomonas vaginalis.</title>
        <authorList>
            <person name="Carlton J.M."/>
            <person name="Hirt R.P."/>
            <person name="Silva J.C."/>
            <person name="Delcher A.L."/>
            <person name="Schatz M."/>
            <person name="Zhao Q."/>
            <person name="Wortman J.R."/>
            <person name="Bidwell S.L."/>
            <person name="Alsmark U.C.M."/>
            <person name="Besteiro S."/>
            <person name="Sicheritz-Ponten T."/>
            <person name="Noel C.J."/>
            <person name="Dacks J.B."/>
            <person name="Foster P.G."/>
            <person name="Simillion C."/>
            <person name="Van de Peer Y."/>
            <person name="Miranda-Saavedra D."/>
            <person name="Barton G.J."/>
            <person name="Westrop G.D."/>
            <person name="Mueller S."/>
            <person name="Dessi D."/>
            <person name="Fiori P.L."/>
            <person name="Ren Q."/>
            <person name="Paulsen I."/>
            <person name="Zhang H."/>
            <person name="Bastida-Corcuera F.D."/>
            <person name="Simoes-Barbosa A."/>
            <person name="Brown M.T."/>
            <person name="Hayes R.D."/>
            <person name="Mukherjee M."/>
            <person name="Okumura C.Y."/>
            <person name="Schneider R."/>
            <person name="Smith A.J."/>
            <person name="Vanacova S."/>
            <person name="Villalvazo M."/>
            <person name="Haas B.J."/>
            <person name="Pertea M."/>
            <person name="Feldblyum T.V."/>
            <person name="Utterback T.R."/>
            <person name="Shu C.L."/>
            <person name="Osoegawa K."/>
            <person name="de Jong P.J."/>
            <person name="Hrdy I."/>
            <person name="Horvathova L."/>
            <person name="Zubacova Z."/>
            <person name="Dolezal P."/>
            <person name="Malik S.B."/>
            <person name="Logsdon J.M. Jr."/>
            <person name="Henze K."/>
            <person name="Gupta A."/>
            <person name="Wang C.C."/>
            <person name="Dunne R.L."/>
            <person name="Upcroft J.A."/>
            <person name="Upcroft P."/>
            <person name="White O."/>
            <person name="Salzberg S.L."/>
            <person name="Tang P."/>
            <person name="Chiu C.-H."/>
            <person name="Lee Y.-S."/>
            <person name="Embley T.M."/>
            <person name="Coombs G.H."/>
            <person name="Mottram J.C."/>
            <person name="Tachezy J."/>
            <person name="Fraser-Liggett C.M."/>
            <person name="Johnson P.J."/>
        </authorList>
    </citation>
    <scope>NUCLEOTIDE SEQUENCE [LARGE SCALE GENOMIC DNA]</scope>
    <source>
        <strain evidence="2">G3</strain>
    </source>
</reference>
<dbReference type="RefSeq" id="XP_001584162.1">
    <property type="nucleotide sequence ID" value="XM_001584112.1"/>
</dbReference>
<accession>A2D8C7</accession>
<dbReference type="Proteomes" id="UP000001542">
    <property type="component" value="Unassembled WGS sequence"/>
</dbReference>
<gene>
    <name evidence="2" type="ORF">TVAG_184820</name>
</gene>
<organism evidence="2 3">
    <name type="scientific">Trichomonas vaginalis (strain ATCC PRA-98 / G3)</name>
    <dbReference type="NCBI Taxonomy" id="412133"/>
    <lineage>
        <taxon>Eukaryota</taxon>
        <taxon>Metamonada</taxon>
        <taxon>Parabasalia</taxon>
        <taxon>Trichomonadida</taxon>
        <taxon>Trichomonadidae</taxon>
        <taxon>Trichomonas</taxon>
    </lineage>
</organism>
<evidence type="ECO:0000313" key="3">
    <source>
        <dbReference type="Proteomes" id="UP000001542"/>
    </source>
</evidence>
<proteinExistence type="predicted"/>
<dbReference type="VEuPathDB" id="TrichDB:TVAGG3_0393940"/>
<dbReference type="SMR" id="A2D8C7"/>
<feature type="region of interest" description="Disordered" evidence="1">
    <location>
        <begin position="128"/>
        <end position="153"/>
    </location>
</feature>
<dbReference type="AlphaFoldDB" id="A2D8C7"/>
<keyword evidence="3" id="KW-1185">Reference proteome</keyword>
<name>A2D8C7_TRIV3</name>
<protein>
    <submittedName>
        <fullName evidence="2">Uncharacterized protein</fullName>
    </submittedName>
</protein>